<protein>
    <submittedName>
        <fullName evidence="1">Uncharacterized protein</fullName>
    </submittedName>
</protein>
<dbReference type="RefSeq" id="WP_086568173.1">
    <property type="nucleotide sequence ID" value="NZ_JAFMOF010000003.1"/>
</dbReference>
<reference evidence="1" key="1">
    <citation type="submission" date="2021-03" db="EMBL/GenBank/DDBJ databases">
        <title>Streptomyces strains.</title>
        <authorList>
            <person name="Lund M.B."/>
            <person name="Toerring T."/>
        </authorList>
    </citation>
    <scope>NUCLEOTIDE SEQUENCE</scope>
    <source>
        <strain evidence="1">JCM 4242</strain>
    </source>
</reference>
<dbReference type="Proteomes" id="UP000664781">
    <property type="component" value="Unassembled WGS sequence"/>
</dbReference>
<proteinExistence type="predicted"/>
<keyword evidence="2" id="KW-1185">Reference proteome</keyword>
<accession>A0A939FMU8</accession>
<comment type="caution">
    <text evidence="1">The sequence shown here is derived from an EMBL/GenBank/DDBJ whole genome shotgun (WGS) entry which is preliminary data.</text>
</comment>
<gene>
    <name evidence="1" type="ORF">J1792_20865</name>
</gene>
<organism evidence="1 2">
    <name type="scientific">Streptomyces triculaminicus</name>
    <dbReference type="NCBI Taxonomy" id="2816232"/>
    <lineage>
        <taxon>Bacteria</taxon>
        <taxon>Bacillati</taxon>
        <taxon>Actinomycetota</taxon>
        <taxon>Actinomycetes</taxon>
        <taxon>Kitasatosporales</taxon>
        <taxon>Streptomycetaceae</taxon>
        <taxon>Streptomyces</taxon>
    </lineage>
</organism>
<evidence type="ECO:0000313" key="2">
    <source>
        <dbReference type="Proteomes" id="UP000664781"/>
    </source>
</evidence>
<dbReference type="AlphaFoldDB" id="A0A939FMU8"/>
<evidence type="ECO:0000313" key="1">
    <source>
        <dbReference type="EMBL" id="MBO0655141.1"/>
    </source>
</evidence>
<sequence length="105" mass="11502">MYRKGAYVVDVREDRIAQVIGGSSSRVQLQSPDGSLQWEVPFAALRLATGEEREAAGLRPYLGTCPDCVTLAARRRTVPPEQRGKAAADAHRHWITAHSSSEASR</sequence>
<dbReference type="EMBL" id="JAFMOF010000003">
    <property type="protein sequence ID" value="MBO0655141.1"/>
    <property type="molecule type" value="Genomic_DNA"/>
</dbReference>
<name>A0A939FMU8_9ACTN</name>